<keyword evidence="4" id="KW-1185">Reference proteome</keyword>
<dbReference type="RefSeq" id="WP_069921627.1">
    <property type="nucleotide sequence ID" value="NZ_MEHK01000001.1"/>
</dbReference>
<evidence type="ECO:0000256" key="2">
    <source>
        <dbReference type="SAM" id="Phobius"/>
    </source>
</evidence>
<feature type="region of interest" description="Disordered" evidence="1">
    <location>
        <begin position="162"/>
        <end position="290"/>
    </location>
</feature>
<feature type="compositionally biased region" description="Gly residues" evidence="1">
    <location>
        <begin position="238"/>
        <end position="248"/>
    </location>
</feature>
<evidence type="ECO:0000256" key="1">
    <source>
        <dbReference type="SAM" id="MobiDB-lite"/>
    </source>
</evidence>
<feature type="region of interest" description="Disordered" evidence="1">
    <location>
        <begin position="335"/>
        <end position="365"/>
    </location>
</feature>
<name>A0A1E5PUZ3_9ACTN</name>
<proteinExistence type="predicted"/>
<dbReference type="OrthoDB" id="4202975at2"/>
<feature type="compositionally biased region" description="Basic and acidic residues" evidence="1">
    <location>
        <begin position="277"/>
        <end position="290"/>
    </location>
</feature>
<protein>
    <recommendedName>
        <fullName evidence="5">Extensin</fullName>
    </recommendedName>
</protein>
<evidence type="ECO:0000313" key="4">
    <source>
        <dbReference type="Proteomes" id="UP000095705"/>
    </source>
</evidence>
<dbReference type="EMBL" id="MEHK01000001">
    <property type="protein sequence ID" value="OEJ33406.1"/>
    <property type="molecule type" value="Genomic_DNA"/>
</dbReference>
<sequence length="365" mass="36680">MADERDRWLDEAAADRLLRGEPVEPVGPAADPRARREAARLRAALDSLTPPAPTAGELPGEDAAVAAFRAAHSAGAPATAVPASPVSAAAGPSSAERCAATAAAGPARSGEPLVALGHAAGLHVPGPRRSRAVRFGLAAALASVAVGGLAAAAAAGLLDRPVRDTAGPGPAVSVSADGDPAQGDGSGGSTLDPQLRPTPLRDGAGPTASAGTPHPPGTEGFTESGGDTRGEGSSGTSAVGGTGTGPGPDGKDDKDGRDDDGTFRTDGLPDGSGGETTSRDRDRDRENQRRAVDLCHDYRAGHLNDDRRERLSRLAKGLSRIPYYCEALLDGVVHDDGRTNSPSAPADSGAIGRMLRDPSPVTSRL</sequence>
<dbReference type="AlphaFoldDB" id="A0A1E5PUZ3"/>
<feature type="region of interest" description="Disordered" evidence="1">
    <location>
        <begin position="76"/>
        <end position="108"/>
    </location>
</feature>
<evidence type="ECO:0000313" key="3">
    <source>
        <dbReference type="EMBL" id="OEJ33406.1"/>
    </source>
</evidence>
<feature type="transmembrane region" description="Helical" evidence="2">
    <location>
        <begin position="135"/>
        <end position="158"/>
    </location>
</feature>
<keyword evidence="2" id="KW-0812">Transmembrane</keyword>
<comment type="caution">
    <text evidence="3">The sequence shown here is derived from an EMBL/GenBank/DDBJ whole genome shotgun (WGS) entry which is preliminary data.</text>
</comment>
<dbReference type="STRING" id="36818.BGK67_20580"/>
<evidence type="ECO:0008006" key="5">
    <source>
        <dbReference type="Google" id="ProtNLM"/>
    </source>
</evidence>
<feature type="compositionally biased region" description="Basic and acidic residues" evidence="1">
    <location>
        <begin position="249"/>
        <end position="263"/>
    </location>
</feature>
<organism evidence="3 4">
    <name type="scientific">Streptomyces subrutilus</name>
    <dbReference type="NCBI Taxonomy" id="36818"/>
    <lineage>
        <taxon>Bacteria</taxon>
        <taxon>Bacillati</taxon>
        <taxon>Actinomycetota</taxon>
        <taxon>Actinomycetes</taxon>
        <taxon>Kitasatosporales</taxon>
        <taxon>Streptomycetaceae</taxon>
        <taxon>Streptomyces</taxon>
    </lineage>
</organism>
<reference evidence="3 4" key="1">
    <citation type="submission" date="2016-08" db="EMBL/GenBank/DDBJ databases">
        <title>The complete genome of Streptomyces subrutilus 10-1-1.</title>
        <authorList>
            <person name="Chen X."/>
        </authorList>
    </citation>
    <scope>NUCLEOTIDE SEQUENCE [LARGE SCALE GENOMIC DNA]</scope>
    <source>
        <strain evidence="3 4">10-1-1</strain>
    </source>
</reference>
<dbReference type="Proteomes" id="UP000095705">
    <property type="component" value="Unassembled WGS sequence"/>
</dbReference>
<keyword evidence="2" id="KW-0472">Membrane</keyword>
<accession>A0A1E5PUZ3</accession>
<gene>
    <name evidence="3" type="ORF">BGK67_20580</name>
</gene>
<keyword evidence="2" id="KW-1133">Transmembrane helix</keyword>